<dbReference type="Proteomes" id="UP000077734">
    <property type="component" value="Unassembled WGS sequence"/>
</dbReference>
<proteinExistence type="predicted"/>
<organism evidence="1 2">
    <name type="scientific">Methylomonas koyamae</name>
    <dbReference type="NCBI Taxonomy" id="702114"/>
    <lineage>
        <taxon>Bacteria</taxon>
        <taxon>Pseudomonadati</taxon>
        <taxon>Pseudomonadota</taxon>
        <taxon>Gammaproteobacteria</taxon>
        <taxon>Methylococcales</taxon>
        <taxon>Methylococcaceae</taxon>
        <taxon>Methylomonas</taxon>
    </lineage>
</organism>
<dbReference type="AlphaFoldDB" id="A0AA91DEM3"/>
<name>A0AA91DEM3_9GAMM</name>
<evidence type="ECO:0000313" key="2">
    <source>
        <dbReference type="Proteomes" id="UP000077734"/>
    </source>
</evidence>
<protein>
    <submittedName>
        <fullName evidence="1">Uncharacterized protein</fullName>
    </submittedName>
</protein>
<accession>A0AA91DEM3</accession>
<keyword evidence="2" id="KW-1185">Reference proteome</keyword>
<comment type="caution">
    <text evidence="1">The sequence shown here is derived from an EMBL/GenBank/DDBJ whole genome shotgun (WGS) entry which is preliminary data.</text>
</comment>
<reference evidence="1 2" key="1">
    <citation type="submission" date="2016-03" db="EMBL/GenBank/DDBJ databases">
        <authorList>
            <person name="Heylen K."/>
            <person name="De Vos P."/>
            <person name="Vekeman B."/>
        </authorList>
    </citation>
    <scope>NUCLEOTIDE SEQUENCE [LARGE SCALE GENOMIC DNA]</scope>
    <source>
        <strain evidence="1 2">R-49807</strain>
    </source>
</reference>
<evidence type="ECO:0000313" key="1">
    <source>
        <dbReference type="EMBL" id="OAI27367.1"/>
    </source>
</evidence>
<dbReference type="EMBL" id="LUUL01000064">
    <property type="protein sequence ID" value="OAI27367.1"/>
    <property type="molecule type" value="Genomic_DNA"/>
</dbReference>
<sequence length="115" mass="12870">MNTQQAKNAFGSFIDNSKDNSGSFLDVQQAVVVGWFLLNSDEGQVELAKLDGASNRVKISKSLDRLEFVRENAFKMNFASKDSDITHLEDFSQAVMIVDKLPMDGIHVQTLYPVR</sequence>
<gene>
    <name evidence="1" type="ORF">A1356_09570</name>
</gene>